<dbReference type="PANTHER" id="PTHR28630">
    <property type="match status" value="1"/>
</dbReference>
<evidence type="ECO:0000313" key="1">
    <source>
        <dbReference type="EMBL" id="WPH02468.1"/>
    </source>
</evidence>
<gene>
    <name evidence="1" type="ORF">R9X50_00533200</name>
</gene>
<dbReference type="Pfam" id="PF13911">
    <property type="entry name" value="AhpC-TSA_2"/>
    <property type="match status" value="1"/>
</dbReference>
<organism evidence="1 2">
    <name type="scientific">Acrodontium crateriforme</name>
    <dbReference type="NCBI Taxonomy" id="150365"/>
    <lineage>
        <taxon>Eukaryota</taxon>
        <taxon>Fungi</taxon>
        <taxon>Dikarya</taxon>
        <taxon>Ascomycota</taxon>
        <taxon>Pezizomycotina</taxon>
        <taxon>Dothideomycetes</taxon>
        <taxon>Dothideomycetidae</taxon>
        <taxon>Mycosphaerellales</taxon>
        <taxon>Teratosphaeriaceae</taxon>
        <taxon>Acrodontium</taxon>
    </lineage>
</organism>
<dbReference type="AlphaFoldDB" id="A0AAQ3M950"/>
<sequence length="208" mass="22972">MAKDQVTVDQYALPNAKTLQEARDLPLLDGDGNKTTFGAITSPKDDTPRQLVVFIRHFFCGHCEDYIRALTKDLSPAILASATPSTHLTIIGCGQPNVIKDYQTRTKCPYPIYCDPTTVLYDKLGMVVTLDLGPTKPEYLKSNILTGSVSSIMTIFKSGPKKGLSGGKFSQNGGEWIFNDKGELIWCRRMSNTRDHSEMPELVKVLGL</sequence>
<protein>
    <submittedName>
        <fullName evidence="1">Uncharacterized protein</fullName>
    </submittedName>
</protein>
<dbReference type="InterPro" id="IPR036249">
    <property type="entry name" value="Thioredoxin-like_sf"/>
</dbReference>
<keyword evidence="2" id="KW-1185">Reference proteome</keyword>
<name>A0AAQ3M950_9PEZI</name>
<dbReference type="EMBL" id="CP138587">
    <property type="protein sequence ID" value="WPH02468.1"/>
    <property type="molecule type" value="Genomic_DNA"/>
</dbReference>
<evidence type="ECO:0000313" key="2">
    <source>
        <dbReference type="Proteomes" id="UP001303373"/>
    </source>
</evidence>
<proteinExistence type="predicted"/>
<dbReference type="InterPro" id="IPR032801">
    <property type="entry name" value="PXL2A/B/C"/>
</dbReference>
<accession>A0AAQ3M950</accession>
<dbReference type="Gene3D" id="3.40.30.10">
    <property type="entry name" value="Glutaredoxin"/>
    <property type="match status" value="1"/>
</dbReference>
<dbReference type="SUPFAM" id="SSF52833">
    <property type="entry name" value="Thioredoxin-like"/>
    <property type="match status" value="1"/>
</dbReference>
<dbReference type="PANTHER" id="PTHR28630:SF3">
    <property type="entry name" value="PEROXIREDOXIN-LIKE 2C"/>
    <property type="match status" value="1"/>
</dbReference>
<dbReference type="Proteomes" id="UP001303373">
    <property type="component" value="Chromosome 8"/>
</dbReference>
<reference evidence="1 2" key="1">
    <citation type="submission" date="2023-11" db="EMBL/GenBank/DDBJ databases">
        <title>An acidophilic fungus is an integral part of prey digestion in a carnivorous sundew plant.</title>
        <authorList>
            <person name="Tsai I.J."/>
        </authorList>
    </citation>
    <scope>NUCLEOTIDE SEQUENCE [LARGE SCALE GENOMIC DNA]</scope>
    <source>
        <strain evidence="1">169a</strain>
    </source>
</reference>